<protein>
    <submittedName>
        <fullName evidence="5">Type I restriction enzyme M protein</fullName>
    </submittedName>
</protein>
<evidence type="ECO:0000313" key="5">
    <source>
        <dbReference type="EMBL" id="SDY22889.1"/>
    </source>
</evidence>
<evidence type="ECO:0000313" key="6">
    <source>
        <dbReference type="Proteomes" id="UP000199249"/>
    </source>
</evidence>
<evidence type="ECO:0000256" key="1">
    <source>
        <dbReference type="ARBA" id="ARBA00006594"/>
    </source>
</evidence>
<accession>A0A1H3I6R4</accession>
<dbReference type="EMBL" id="FNOV01000006">
    <property type="protein sequence ID" value="SDY22889.1"/>
    <property type="molecule type" value="Genomic_DNA"/>
</dbReference>
<keyword evidence="2" id="KW-0680">Restriction system</keyword>
<dbReference type="InterPro" id="IPR052916">
    <property type="entry name" value="Type-I_RE_MTase_Subunit"/>
</dbReference>
<feature type="coiled-coil region" evidence="3">
    <location>
        <begin position="492"/>
        <end position="535"/>
    </location>
</feature>
<sequence length="608" mass="68549">MPGYRQEIENIPKANDSDKEREALLKKLRTFREDEFANVLRDCHNIIRNRDHLDPTAAFDEIAKVLFVKVFVEREMRAKRASKNLFTVEVLEQQIGDDPLNILFEQTKKVRKSDRLFKADERIMLKPETSKAIVKSLEVYNLSDTSEDVKGIAFEKFLGRTFRGEIGQFFTPRPIVEFMIRMVGLQEGEVILDPAAGSGGFLIRAFELLREQILADADRQYQAEKQTIETTPGLSVAEKGAQLLAAYNRIQHEISAEREGGRLWHLANRCLYGTDANDRMARTAKMNMIMHGDGHGGVHHHDGLLNVNGIFEGRFNVILTNPPFGSSVEPTAKVLPNQVELAEEEEERYLKIYGEPYRLAREQQQTTLNKAIANLFELGRGPSEKKPLKQKTEILFVERCLNLLAPGGRLAVVLPEGIFNNPSLEAVRHHCEGRARLLAVVSLPAETFLSSGATVKCSLLFAQKFTEAEAQQYADTVATALAERTAHHAPARNQELERLDDLIKEAQATKQRDDLKTLRAERATYEKRLAATIEREARPLVKQRLDYPVFLYEADRVGITATGEPDLNELYPNAAPLHPDEPTALELYQQFQQDPAAFVASAPTEPSV</sequence>
<dbReference type="PROSITE" id="PS00092">
    <property type="entry name" value="N6_MTASE"/>
    <property type="match status" value="1"/>
</dbReference>
<keyword evidence="3" id="KW-0175">Coiled coil</keyword>
<dbReference type="GO" id="GO:0003677">
    <property type="term" value="F:DNA binding"/>
    <property type="evidence" value="ECO:0007669"/>
    <property type="project" value="InterPro"/>
</dbReference>
<dbReference type="Gene3D" id="3.40.50.150">
    <property type="entry name" value="Vaccinia Virus protein VP39"/>
    <property type="match status" value="1"/>
</dbReference>
<dbReference type="STRING" id="651662.SAMN04488069_106295"/>
<feature type="domain" description="DNA methylase adenine-specific" evidence="4">
    <location>
        <begin position="269"/>
        <end position="328"/>
    </location>
</feature>
<name>A0A1H3I6R4_9BACT</name>
<dbReference type="PRINTS" id="PR00507">
    <property type="entry name" value="N12N6MTFRASE"/>
</dbReference>
<dbReference type="InterPro" id="IPR002052">
    <property type="entry name" value="DNA_methylase_N6_adenine_CS"/>
</dbReference>
<dbReference type="GO" id="GO:0009307">
    <property type="term" value="P:DNA restriction-modification system"/>
    <property type="evidence" value="ECO:0007669"/>
    <property type="project" value="UniProtKB-KW"/>
</dbReference>
<dbReference type="SUPFAM" id="SSF53335">
    <property type="entry name" value="S-adenosyl-L-methionine-dependent methyltransferases"/>
    <property type="match status" value="1"/>
</dbReference>
<dbReference type="InterPro" id="IPR029063">
    <property type="entry name" value="SAM-dependent_MTases_sf"/>
</dbReference>
<feature type="domain" description="DNA methylase adenine-specific" evidence="4">
    <location>
        <begin position="387"/>
        <end position="506"/>
    </location>
</feature>
<dbReference type="Pfam" id="PF02384">
    <property type="entry name" value="N6_Mtase"/>
    <property type="match status" value="3"/>
</dbReference>
<comment type="similarity">
    <text evidence="1">Belongs to the N(4)/N(6)-methyltransferase family.</text>
</comment>
<dbReference type="PANTHER" id="PTHR42998">
    <property type="entry name" value="TYPE I RESTRICTION ENZYME HINDVIIP M PROTEIN-RELATED"/>
    <property type="match status" value="1"/>
</dbReference>
<reference evidence="6" key="1">
    <citation type="submission" date="2016-10" db="EMBL/GenBank/DDBJ databases">
        <authorList>
            <person name="Varghese N."/>
            <person name="Submissions S."/>
        </authorList>
    </citation>
    <scope>NUCLEOTIDE SEQUENCE [LARGE SCALE GENOMIC DNA]</scope>
    <source>
        <strain evidence="6">CGMCC 1.8975</strain>
    </source>
</reference>
<dbReference type="GO" id="GO:0008170">
    <property type="term" value="F:N-methyltransferase activity"/>
    <property type="evidence" value="ECO:0007669"/>
    <property type="project" value="InterPro"/>
</dbReference>
<dbReference type="OrthoDB" id="9814572at2"/>
<organism evidence="5 6">
    <name type="scientific">Hymenobacter psychrophilus</name>
    <dbReference type="NCBI Taxonomy" id="651662"/>
    <lineage>
        <taxon>Bacteria</taxon>
        <taxon>Pseudomonadati</taxon>
        <taxon>Bacteroidota</taxon>
        <taxon>Cytophagia</taxon>
        <taxon>Cytophagales</taxon>
        <taxon>Hymenobacteraceae</taxon>
        <taxon>Hymenobacter</taxon>
    </lineage>
</organism>
<evidence type="ECO:0000259" key="4">
    <source>
        <dbReference type="Pfam" id="PF02384"/>
    </source>
</evidence>
<dbReference type="AlphaFoldDB" id="A0A1H3I6R4"/>
<dbReference type="GO" id="GO:0032259">
    <property type="term" value="P:methylation"/>
    <property type="evidence" value="ECO:0007669"/>
    <property type="project" value="InterPro"/>
</dbReference>
<proteinExistence type="inferred from homology"/>
<dbReference type="PANTHER" id="PTHR42998:SF1">
    <property type="entry name" value="TYPE I RESTRICTION ENZYME HINDI METHYLASE SUBUNIT"/>
    <property type="match status" value="1"/>
</dbReference>
<keyword evidence="6" id="KW-1185">Reference proteome</keyword>
<feature type="domain" description="DNA methylase adenine-specific" evidence="4">
    <location>
        <begin position="147"/>
        <end position="257"/>
    </location>
</feature>
<dbReference type="InterPro" id="IPR003356">
    <property type="entry name" value="DNA_methylase_A-5"/>
</dbReference>
<gene>
    <name evidence="5" type="ORF">SAMN04488069_106295</name>
</gene>
<dbReference type="Proteomes" id="UP000199249">
    <property type="component" value="Unassembled WGS sequence"/>
</dbReference>
<evidence type="ECO:0000256" key="2">
    <source>
        <dbReference type="ARBA" id="ARBA00022747"/>
    </source>
</evidence>
<evidence type="ECO:0000256" key="3">
    <source>
        <dbReference type="SAM" id="Coils"/>
    </source>
</evidence>